<sequence length="185" mass="19677">MAAAPILRWYSAPEQVPATLPGELATCWRDVANAGGAVGFAQRLPVGDDVVRPVVDELVAGLDPRLRRLLVAVGDDGPAGWLVLTGNADPVVAHWGRVTHVQTAPPARGTGVARLLMAEVARAARDELGLASLRLEVRGGVGLEAFYARFGWVVTGCWPGALQITADDRRDEVLMGLDLLVSRRT</sequence>
<dbReference type="PROSITE" id="PS51186">
    <property type="entry name" value="GNAT"/>
    <property type="match status" value="1"/>
</dbReference>
<dbReference type="InterPro" id="IPR000182">
    <property type="entry name" value="GNAT_dom"/>
</dbReference>
<dbReference type="GO" id="GO:0016747">
    <property type="term" value="F:acyltransferase activity, transferring groups other than amino-acyl groups"/>
    <property type="evidence" value="ECO:0007669"/>
    <property type="project" value="InterPro"/>
</dbReference>
<dbReference type="Pfam" id="PF13508">
    <property type="entry name" value="Acetyltransf_7"/>
    <property type="match status" value="1"/>
</dbReference>
<dbReference type="Gene3D" id="3.40.630.30">
    <property type="match status" value="1"/>
</dbReference>
<evidence type="ECO:0000259" key="1">
    <source>
        <dbReference type="PROSITE" id="PS51186"/>
    </source>
</evidence>
<dbReference type="AlphaFoldDB" id="A0A5S5CUV5"/>
<name>A0A5S5CUV5_9ACTN</name>
<reference evidence="2 3" key="1">
    <citation type="submission" date="2019-07" db="EMBL/GenBank/DDBJ databases">
        <title>Genomic Encyclopedia of Archaeal and Bacterial Type Strains, Phase II (KMG-II): from individual species to whole genera.</title>
        <authorList>
            <person name="Goeker M."/>
        </authorList>
    </citation>
    <scope>NUCLEOTIDE SEQUENCE [LARGE SCALE GENOMIC DNA]</scope>
    <source>
        <strain evidence="2 3">DSM 46842</strain>
    </source>
</reference>
<accession>A0A5S5CUV5</accession>
<keyword evidence="2" id="KW-0808">Transferase</keyword>
<dbReference type="EMBL" id="VNHW01000010">
    <property type="protein sequence ID" value="TYP86119.1"/>
    <property type="molecule type" value="Genomic_DNA"/>
</dbReference>
<comment type="caution">
    <text evidence="2">The sequence shown here is derived from an EMBL/GenBank/DDBJ whole genome shotgun (WGS) entry which is preliminary data.</text>
</comment>
<dbReference type="Proteomes" id="UP000322499">
    <property type="component" value="Unassembled WGS sequence"/>
</dbReference>
<dbReference type="RefSeq" id="WP_166534009.1">
    <property type="nucleotide sequence ID" value="NZ_VNHW01000010.1"/>
</dbReference>
<keyword evidence="3" id="KW-1185">Reference proteome</keyword>
<organism evidence="2 3">
    <name type="scientific">Blastococcus xanthinilyticus</name>
    <dbReference type="NCBI Taxonomy" id="1564164"/>
    <lineage>
        <taxon>Bacteria</taxon>
        <taxon>Bacillati</taxon>
        <taxon>Actinomycetota</taxon>
        <taxon>Actinomycetes</taxon>
        <taxon>Geodermatophilales</taxon>
        <taxon>Geodermatophilaceae</taxon>
        <taxon>Blastococcus</taxon>
    </lineage>
</organism>
<gene>
    <name evidence="2" type="ORF">BD833_1106</name>
</gene>
<feature type="domain" description="N-acetyltransferase" evidence="1">
    <location>
        <begin position="26"/>
        <end position="180"/>
    </location>
</feature>
<evidence type="ECO:0000313" key="2">
    <source>
        <dbReference type="EMBL" id="TYP86119.1"/>
    </source>
</evidence>
<dbReference type="SUPFAM" id="SSF55729">
    <property type="entry name" value="Acyl-CoA N-acyltransferases (Nat)"/>
    <property type="match status" value="1"/>
</dbReference>
<proteinExistence type="predicted"/>
<dbReference type="InterPro" id="IPR016181">
    <property type="entry name" value="Acyl_CoA_acyltransferase"/>
</dbReference>
<dbReference type="CDD" id="cd04301">
    <property type="entry name" value="NAT_SF"/>
    <property type="match status" value="1"/>
</dbReference>
<evidence type="ECO:0000313" key="3">
    <source>
        <dbReference type="Proteomes" id="UP000322499"/>
    </source>
</evidence>
<protein>
    <submittedName>
        <fullName evidence="2">Acetyltransferase (GNAT) family protein</fullName>
    </submittedName>
</protein>